<organism evidence="2 3">
    <name type="scientific">Caerostris extrusa</name>
    <name type="common">Bark spider</name>
    <name type="synonym">Caerostris bankana</name>
    <dbReference type="NCBI Taxonomy" id="172846"/>
    <lineage>
        <taxon>Eukaryota</taxon>
        <taxon>Metazoa</taxon>
        <taxon>Ecdysozoa</taxon>
        <taxon>Arthropoda</taxon>
        <taxon>Chelicerata</taxon>
        <taxon>Arachnida</taxon>
        <taxon>Araneae</taxon>
        <taxon>Araneomorphae</taxon>
        <taxon>Entelegynae</taxon>
        <taxon>Araneoidea</taxon>
        <taxon>Araneidae</taxon>
        <taxon>Caerostris</taxon>
    </lineage>
</organism>
<name>A0AAV4WNA6_CAEEX</name>
<sequence>MFVKFKTKFHHLNGDCKETENSANLVSRGSAASSIITSHSWPHVPVWLHEGRSKWLRYKPNLNINDLGLIKDDNFSPAKWRFGRIIELYPGTDRKVRDVKLDLLLEELELTIH</sequence>
<comment type="caution">
    <text evidence="2">The sequence shown here is derived from an EMBL/GenBank/DDBJ whole genome shotgun (WGS) entry which is preliminary data.</text>
</comment>
<dbReference type="InterPro" id="IPR040676">
    <property type="entry name" value="DUF5641"/>
</dbReference>
<accession>A0AAV4WNA6</accession>
<dbReference type="AlphaFoldDB" id="A0AAV4WNA6"/>
<evidence type="ECO:0000259" key="1">
    <source>
        <dbReference type="Pfam" id="PF18701"/>
    </source>
</evidence>
<gene>
    <name evidence="2" type="ORF">CEXT_177581</name>
</gene>
<evidence type="ECO:0000313" key="3">
    <source>
        <dbReference type="Proteomes" id="UP001054945"/>
    </source>
</evidence>
<reference evidence="2 3" key="1">
    <citation type="submission" date="2021-06" db="EMBL/GenBank/DDBJ databases">
        <title>Caerostris extrusa draft genome.</title>
        <authorList>
            <person name="Kono N."/>
            <person name="Arakawa K."/>
        </authorList>
    </citation>
    <scope>NUCLEOTIDE SEQUENCE [LARGE SCALE GENOMIC DNA]</scope>
</reference>
<proteinExistence type="predicted"/>
<dbReference type="EMBL" id="BPLR01016386">
    <property type="protein sequence ID" value="GIY83435.1"/>
    <property type="molecule type" value="Genomic_DNA"/>
</dbReference>
<feature type="domain" description="DUF5641" evidence="1">
    <location>
        <begin position="50"/>
        <end position="102"/>
    </location>
</feature>
<protein>
    <recommendedName>
        <fullName evidence="1">DUF5641 domain-containing protein</fullName>
    </recommendedName>
</protein>
<dbReference type="Pfam" id="PF18701">
    <property type="entry name" value="DUF5641"/>
    <property type="match status" value="1"/>
</dbReference>
<dbReference type="Proteomes" id="UP001054945">
    <property type="component" value="Unassembled WGS sequence"/>
</dbReference>
<evidence type="ECO:0000313" key="2">
    <source>
        <dbReference type="EMBL" id="GIY83435.1"/>
    </source>
</evidence>
<keyword evidence="3" id="KW-1185">Reference proteome</keyword>